<accession>A0A9P3L901</accession>
<evidence type="ECO:0000313" key="1">
    <source>
        <dbReference type="EMBL" id="GJE86620.1"/>
    </source>
</evidence>
<dbReference type="EMBL" id="BPQB01000004">
    <property type="protein sequence ID" value="GJE86620.1"/>
    <property type="molecule type" value="Genomic_DNA"/>
</dbReference>
<evidence type="ECO:0000313" key="2">
    <source>
        <dbReference type="Proteomes" id="UP000703269"/>
    </source>
</evidence>
<reference evidence="1 2" key="1">
    <citation type="submission" date="2021-08" db="EMBL/GenBank/DDBJ databases">
        <title>Draft Genome Sequence of Phanerochaete sordida strain YK-624.</title>
        <authorList>
            <person name="Mori T."/>
            <person name="Dohra H."/>
            <person name="Suzuki T."/>
            <person name="Kawagishi H."/>
            <person name="Hirai H."/>
        </authorList>
    </citation>
    <scope>NUCLEOTIDE SEQUENCE [LARGE SCALE GENOMIC DNA]</scope>
    <source>
        <strain evidence="1 2">YK-624</strain>
    </source>
</reference>
<protein>
    <submittedName>
        <fullName evidence="1">Uncharacterized protein</fullName>
    </submittedName>
</protein>
<dbReference type="AlphaFoldDB" id="A0A9P3L901"/>
<dbReference type="Proteomes" id="UP000703269">
    <property type="component" value="Unassembled WGS sequence"/>
</dbReference>
<keyword evidence="2" id="KW-1185">Reference proteome</keyword>
<name>A0A9P3L901_9APHY</name>
<proteinExistence type="predicted"/>
<organism evidence="1 2">
    <name type="scientific">Phanerochaete sordida</name>
    <dbReference type="NCBI Taxonomy" id="48140"/>
    <lineage>
        <taxon>Eukaryota</taxon>
        <taxon>Fungi</taxon>
        <taxon>Dikarya</taxon>
        <taxon>Basidiomycota</taxon>
        <taxon>Agaricomycotina</taxon>
        <taxon>Agaricomycetes</taxon>
        <taxon>Polyporales</taxon>
        <taxon>Phanerochaetaceae</taxon>
        <taxon>Phanerochaete</taxon>
    </lineage>
</organism>
<comment type="caution">
    <text evidence="1">The sequence shown here is derived from an EMBL/GenBank/DDBJ whole genome shotgun (WGS) entry which is preliminary data.</text>
</comment>
<sequence length="132" mass="14101">MANAVCARSTAVTKHSCAARAERMSILLGVGPFGGGISRRPSFRFASPVKSLRNPTRRCLLARTACIAKPCAIGGEALHLGDLRDTRPAVNSTEPGDFWSQRQHCPLASEPAAALQSTEHNSLHALNRIQVS</sequence>
<gene>
    <name evidence="1" type="ORF">PsYK624_027000</name>
</gene>